<organism evidence="2 3">
    <name type="scientific">Dissulfurirhabdus thermomarina</name>
    <dbReference type="NCBI Taxonomy" id="1765737"/>
    <lineage>
        <taxon>Bacteria</taxon>
        <taxon>Deltaproteobacteria</taxon>
        <taxon>Dissulfurirhabdaceae</taxon>
        <taxon>Dissulfurirhabdus</taxon>
    </lineage>
</organism>
<evidence type="ECO:0000259" key="1">
    <source>
        <dbReference type="Pfam" id="PF13649"/>
    </source>
</evidence>
<reference evidence="2 3" key="1">
    <citation type="submission" date="2020-02" db="EMBL/GenBank/DDBJ databases">
        <title>Comparative genomics of sulfur disproportionating microorganisms.</title>
        <authorList>
            <person name="Ward L.M."/>
            <person name="Bertran E."/>
            <person name="Johnston D.T."/>
        </authorList>
    </citation>
    <scope>NUCLEOTIDE SEQUENCE [LARGE SCALE GENOMIC DNA]</scope>
    <source>
        <strain evidence="2 3">DSM 100025</strain>
    </source>
</reference>
<protein>
    <submittedName>
        <fullName evidence="2">Methyltransferase domain-containing protein</fullName>
    </submittedName>
</protein>
<keyword evidence="2" id="KW-0489">Methyltransferase</keyword>
<dbReference type="AlphaFoldDB" id="A0A6N9TXF8"/>
<comment type="caution">
    <text evidence="2">The sequence shown here is derived from an EMBL/GenBank/DDBJ whole genome shotgun (WGS) entry which is preliminary data.</text>
</comment>
<gene>
    <name evidence="2" type="ORF">G3N55_09925</name>
</gene>
<dbReference type="Pfam" id="PF13649">
    <property type="entry name" value="Methyltransf_25"/>
    <property type="match status" value="1"/>
</dbReference>
<dbReference type="CDD" id="cd02440">
    <property type="entry name" value="AdoMet_MTases"/>
    <property type="match status" value="1"/>
</dbReference>
<dbReference type="InterPro" id="IPR041698">
    <property type="entry name" value="Methyltransf_25"/>
</dbReference>
<dbReference type="Proteomes" id="UP000469346">
    <property type="component" value="Unassembled WGS sequence"/>
</dbReference>
<name>A0A6N9TXF8_DISTH</name>
<dbReference type="PANTHER" id="PTHR43591:SF24">
    <property type="entry name" value="2-METHOXY-6-POLYPRENYL-1,4-BENZOQUINOL METHYLASE, MITOCHONDRIAL"/>
    <property type="match status" value="1"/>
</dbReference>
<dbReference type="GO" id="GO:0008168">
    <property type="term" value="F:methyltransferase activity"/>
    <property type="evidence" value="ECO:0007669"/>
    <property type="project" value="UniProtKB-KW"/>
</dbReference>
<dbReference type="PANTHER" id="PTHR43591">
    <property type="entry name" value="METHYLTRANSFERASE"/>
    <property type="match status" value="1"/>
</dbReference>
<dbReference type="SUPFAM" id="SSF53335">
    <property type="entry name" value="S-adenosyl-L-methionine-dependent methyltransferases"/>
    <property type="match status" value="1"/>
</dbReference>
<keyword evidence="2" id="KW-0808">Transferase</keyword>
<sequence length="193" mass="19929">MPHSHGTLPTAAGKSSFDLVDTEAVFAALALRPGETLLDLGCGVGNYALAAARRHPEAAVVAVDLWADGVAELSRRAEAAGLRNVTAHVADAGRLPLVDAGVDAVLMATVLHDLAADGRGRAALAEAARVLRPGGRLAVVEFRTVEGPPGPPLALRLGPDEVASRAAVHGFRRRAVTDAGPWTYLALFRLGQG</sequence>
<dbReference type="GO" id="GO:0032259">
    <property type="term" value="P:methylation"/>
    <property type="evidence" value="ECO:0007669"/>
    <property type="project" value="UniProtKB-KW"/>
</dbReference>
<evidence type="ECO:0000313" key="2">
    <source>
        <dbReference type="EMBL" id="NDY43156.1"/>
    </source>
</evidence>
<dbReference type="Gene3D" id="3.40.50.150">
    <property type="entry name" value="Vaccinia Virus protein VP39"/>
    <property type="match status" value="1"/>
</dbReference>
<evidence type="ECO:0000313" key="3">
    <source>
        <dbReference type="Proteomes" id="UP000469346"/>
    </source>
</evidence>
<dbReference type="InterPro" id="IPR029063">
    <property type="entry name" value="SAM-dependent_MTases_sf"/>
</dbReference>
<dbReference type="EMBL" id="JAAGRR010000126">
    <property type="protein sequence ID" value="NDY43156.1"/>
    <property type="molecule type" value="Genomic_DNA"/>
</dbReference>
<feature type="domain" description="Methyltransferase" evidence="1">
    <location>
        <begin position="38"/>
        <end position="135"/>
    </location>
</feature>
<keyword evidence="3" id="KW-1185">Reference proteome</keyword>
<accession>A0A6N9TXF8</accession>
<proteinExistence type="predicted"/>
<dbReference type="RefSeq" id="WP_163299270.1">
    <property type="nucleotide sequence ID" value="NZ_JAAGRR010000126.1"/>
</dbReference>